<evidence type="ECO:0000313" key="1">
    <source>
        <dbReference type="EMBL" id="CAK1548973.1"/>
    </source>
</evidence>
<organism evidence="1 2">
    <name type="scientific">Leptosia nina</name>
    <dbReference type="NCBI Taxonomy" id="320188"/>
    <lineage>
        <taxon>Eukaryota</taxon>
        <taxon>Metazoa</taxon>
        <taxon>Ecdysozoa</taxon>
        <taxon>Arthropoda</taxon>
        <taxon>Hexapoda</taxon>
        <taxon>Insecta</taxon>
        <taxon>Pterygota</taxon>
        <taxon>Neoptera</taxon>
        <taxon>Endopterygota</taxon>
        <taxon>Lepidoptera</taxon>
        <taxon>Glossata</taxon>
        <taxon>Ditrysia</taxon>
        <taxon>Papilionoidea</taxon>
        <taxon>Pieridae</taxon>
        <taxon>Pierinae</taxon>
        <taxon>Leptosia</taxon>
    </lineage>
</organism>
<gene>
    <name evidence="1" type="ORF">LNINA_LOCUS8318</name>
</gene>
<dbReference type="EMBL" id="CAVLEF010000011">
    <property type="protein sequence ID" value="CAK1548973.1"/>
    <property type="molecule type" value="Genomic_DNA"/>
</dbReference>
<dbReference type="AlphaFoldDB" id="A0AAV1JK46"/>
<name>A0AAV1JK46_9NEOP</name>
<accession>A0AAV1JK46</accession>
<protein>
    <submittedName>
        <fullName evidence="1">Uncharacterized protein</fullName>
    </submittedName>
</protein>
<dbReference type="Proteomes" id="UP001497472">
    <property type="component" value="Unassembled WGS sequence"/>
</dbReference>
<reference evidence="1 2" key="1">
    <citation type="submission" date="2023-11" db="EMBL/GenBank/DDBJ databases">
        <authorList>
            <person name="Okamura Y."/>
        </authorList>
    </citation>
    <scope>NUCLEOTIDE SEQUENCE [LARGE SCALE GENOMIC DNA]</scope>
</reference>
<comment type="caution">
    <text evidence="1">The sequence shown here is derived from an EMBL/GenBank/DDBJ whole genome shotgun (WGS) entry which is preliminary data.</text>
</comment>
<proteinExistence type="predicted"/>
<keyword evidence="2" id="KW-1185">Reference proteome</keyword>
<sequence length="122" mass="13915">MSTRAVDLANRRKSVSVHCSKECDNEKSKVSSIVSLRLKATRSILRKALSKLKPISPKVRSFVAQTIENFKRYKPADESRVNSRSRKILINDSKQNIPTLNARFQNKTIKSWTLLFIPSIIS</sequence>
<evidence type="ECO:0000313" key="2">
    <source>
        <dbReference type="Proteomes" id="UP001497472"/>
    </source>
</evidence>